<dbReference type="PANTHER" id="PTHR45947">
    <property type="entry name" value="SULFOQUINOVOSYL TRANSFERASE SQD2"/>
    <property type="match status" value="1"/>
</dbReference>
<sequence length="372" mass="42944">MKKILVCGMSQNLGGVECFLMNYYRNINRNKVQFDFLCNSESCAFEEEIKHLGGKVYHVCARSKNIYQFYKDVNEFFSNHAKDYDGIWVNKCMLNNIEFIKYAKRYNIPKRIIHAHNSNNMENTIKGKLQGLLHYIHRRSIHKYATDFWACSRDAGSWAFPKEIMKGENFRIIHNAIDSEKFRYNVDTRELYRKRLGLTNSFVVGHVGRFQYQKNHEFLIDIFKSIYHKNSNAVLLLIGVGELEDKIKEKVHSLSLDNAVKFLGVRNDVAQLMQAMDVFVFPSLFEGLGIALIEAQVAGLPSFTSTNVVPQEAKITNLLHYINLNESAIAWADTIVDSQAIHRELYVQASMDYNIKSAASKLELHFSNICNK</sequence>
<evidence type="ECO:0000313" key="2">
    <source>
        <dbReference type="EMBL" id="MPM35540.1"/>
    </source>
</evidence>
<dbReference type="InterPro" id="IPR050194">
    <property type="entry name" value="Glycosyltransferase_grp1"/>
</dbReference>
<dbReference type="EC" id="2.4.-.-" evidence="2"/>
<dbReference type="GO" id="GO:0016757">
    <property type="term" value="F:glycosyltransferase activity"/>
    <property type="evidence" value="ECO:0007669"/>
    <property type="project" value="UniProtKB-KW"/>
</dbReference>
<dbReference type="SUPFAM" id="SSF53756">
    <property type="entry name" value="UDP-Glycosyltransferase/glycogen phosphorylase"/>
    <property type="match status" value="1"/>
</dbReference>
<proteinExistence type="predicted"/>
<dbReference type="PANTHER" id="PTHR45947:SF3">
    <property type="entry name" value="SULFOQUINOVOSYL TRANSFERASE SQD2"/>
    <property type="match status" value="1"/>
</dbReference>
<name>A0A644Z3S6_9ZZZZ</name>
<dbReference type="CDD" id="cd03812">
    <property type="entry name" value="GT4_CapH-like"/>
    <property type="match status" value="1"/>
</dbReference>
<keyword evidence="2" id="KW-0328">Glycosyltransferase</keyword>
<organism evidence="2">
    <name type="scientific">bioreactor metagenome</name>
    <dbReference type="NCBI Taxonomy" id="1076179"/>
    <lineage>
        <taxon>unclassified sequences</taxon>
        <taxon>metagenomes</taxon>
        <taxon>ecological metagenomes</taxon>
    </lineage>
</organism>
<reference evidence="2" key="1">
    <citation type="submission" date="2019-08" db="EMBL/GenBank/DDBJ databases">
        <authorList>
            <person name="Kucharzyk K."/>
            <person name="Murdoch R.W."/>
            <person name="Higgins S."/>
            <person name="Loffler F."/>
        </authorList>
    </citation>
    <scope>NUCLEOTIDE SEQUENCE</scope>
</reference>
<comment type="caution">
    <text evidence="2">The sequence shown here is derived from an EMBL/GenBank/DDBJ whole genome shotgun (WGS) entry which is preliminary data.</text>
</comment>
<gene>
    <name evidence="2" type="primary">epsF_17</name>
    <name evidence="2" type="ORF">SDC9_82133</name>
</gene>
<protein>
    <submittedName>
        <fullName evidence="2">Putative glycosyltransferase EpsF</fullName>
        <ecNumber evidence="2">2.4.-.-</ecNumber>
    </submittedName>
</protein>
<keyword evidence="2" id="KW-0808">Transferase</keyword>
<dbReference type="Pfam" id="PF00534">
    <property type="entry name" value="Glycos_transf_1"/>
    <property type="match status" value="1"/>
</dbReference>
<feature type="domain" description="Glycosyl transferase family 1" evidence="1">
    <location>
        <begin position="190"/>
        <end position="308"/>
    </location>
</feature>
<evidence type="ECO:0000259" key="1">
    <source>
        <dbReference type="Pfam" id="PF00534"/>
    </source>
</evidence>
<dbReference type="Gene3D" id="3.40.50.2000">
    <property type="entry name" value="Glycogen Phosphorylase B"/>
    <property type="match status" value="2"/>
</dbReference>
<dbReference type="EMBL" id="VSSQ01007319">
    <property type="protein sequence ID" value="MPM35540.1"/>
    <property type="molecule type" value="Genomic_DNA"/>
</dbReference>
<accession>A0A644Z3S6</accession>
<dbReference type="AlphaFoldDB" id="A0A644Z3S6"/>
<dbReference type="InterPro" id="IPR001296">
    <property type="entry name" value="Glyco_trans_1"/>
</dbReference>